<evidence type="ECO:0000256" key="5">
    <source>
        <dbReference type="ARBA" id="ARBA00023136"/>
    </source>
</evidence>
<evidence type="ECO:0000256" key="1">
    <source>
        <dbReference type="ARBA" id="ARBA00004533"/>
    </source>
</evidence>
<dbReference type="EMBL" id="QQWG01000007">
    <property type="protein sequence ID" value="RRG21858.1"/>
    <property type="molecule type" value="Genomic_DNA"/>
</dbReference>
<evidence type="ECO:0000256" key="2">
    <source>
        <dbReference type="ARBA" id="ARBA00022475"/>
    </source>
</evidence>
<keyword evidence="2" id="KW-1003">Cell membrane</keyword>
<accession>A0A425Y1M8</accession>
<dbReference type="RefSeq" id="WP_125030544.1">
    <property type="nucleotide sequence ID" value="NZ_JAPXVP010000007.1"/>
</dbReference>
<comment type="subcellular location">
    <subcellularLocation>
        <location evidence="1">Cell inner membrane</location>
    </subcellularLocation>
</comment>
<evidence type="ECO:0000313" key="8">
    <source>
        <dbReference type="EMBL" id="RRG21858.1"/>
    </source>
</evidence>
<dbReference type="OrthoDB" id="9801955at2"/>
<feature type="transmembrane region" description="Helical" evidence="7">
    <location>
        <begin position="15"/>
        <end position="36"/>
    </location>
</feature>
<keyword evidence="3" id="KW-0997">Cell inner membrane</keyword>
<keyword evidence="7" id="KW-0812">Transmembrane</keyword>
<evidence type="ECO:0000256" key="4">
    <source>
        <dbReference type="ARBA" id="ARBA00022679"/>
    </source>
</evidence>
<dbReference type="CDD" id="cd07984">
    <property type="entry name" value="LPLAT_LABLAT-like"/>
    <property type="match status" value="1"/>
</dbReference>
<evidence type="ECO:0000313" key="9">
    <source>
        <dbReference type="Proteomes" id="UP000285794"/>
    </source>
</evidence>
<reference evidence="8 9" key="1">
    <citation type="submission" date="2018-07" db="EMBL/GenBank/DDBJ databases">
        <title>Draft genome sequence of Ancylomarina sp. M1P.</title>
        <authorList>
            <person name="Yadav S."/>
            <person name="Villanueva L."/>
            <person name="Damste J.S.S."/>
        </authorList>
    </citation>
    <scope>NUCLEOTIDE SEQUENCE [LARGE SCALE GENOMIC DNA]</scope>
    <source>
        <strain evidence="8 9">M1P</strain>
    </source>
</reference>
<keyword evidence="7" id="KW-1133">Transmembrane helix</keyword>
<dbReference type="GO" id="GO:0005886">
    <property type="term" value="C:plasma membrane"/>
    <property type="evidence" value="ECO:0007669"/>
    <property type="project" value="UniProtKB-SubCell"/>
</dbReference>
<keyword evidence="9" id="KW-1185">Reference proteome</keyword>
<dbReference type="AlphaFoldDB" id="A0A425Y1M8"/>
<organism evidence="8 9">
    <name type="scientific">Ancylomarina euxinus</name>
    <dbReference type="NCBI Taxonomy" id="2283627"/>
    <lineage>
        <taxon>Bacteria</taxon>
        <taxon>Pseudomonadati</taxon>
        <taxon>Bacteroidota</taxon>
        <taxon>Bacteroidia</taxon>
        <taxon>Marinilabiliales</taxon>
        <taxon>Marinifilaceae</taxon>
        <taxon>Ancylomarina</taxon>
    </lineage>
</organism>
<sequence length="293" mass="34657">MTRILYYLIIKPLSLLPLGILYLISDLLFLVCYYLLSYRKPIVLSNINASFPEKSEAEIKQITKTFYHFFCDFIVESLKCFSISEKQALERCKILNPEILDEFYKKNKSIVMASGHYNNWEMAAACLNLTLKHQAAALYKPLSNKFFNKKFLESRSKFGIELIPKQEGKNYFQNNANRNLIVGFGCDQCPKKSNKNLFWTKFLNQDTAIMFGTEKYAVEFDYAVIFMNMTRTKRGYYEIEFEIIEENPRSTAYGEISKKHTQLLEKQIKRDPAYWLWTHKRWKLKRDPSEILH</sequence>
<dbReference type="InterPro" id="IPR004960">
    <property type="entry name" value="LipA_acyltrans"/>
</dbReference>
<comment type="caution">
    <text evidence="8">The sequence shown here is derived from an EMBL/GenBank/DDBJ whole genome shotgun (WGS) entry which is preliminary data.</text>
</comment>
<gene>
    <name evidence="8" type="ORF">DWB61_08890</name>
</gene>
<proteinExistence type="predicted"/>
<dbReference type="Proteomes" id="UP000285794">
    <property type="component" value="Unassembled WGS sequence"/>
</dbReference>
<keyword evidence="6" id="KW-0012">Acyltransferase</keyword>
<keyword evidence="5 7" id="KW-0472">Membrane</keyword>
<evidence type="ECO:0000256" key="6">
    <source>
        <dbReference type="ARBA" id="ARBA00023315"/>
    </source>
</evidence>
<dbReference type="PANTHER" id="PTHR30606">
    <property type="entry name" value="LIPID A BIOSYNTHESIS LAUROYL ACYLTRANSFERASE"/>
    <property type="match status" value="1"/>
</dbReference>
<evidence type="ECO:0000256" key="7">
    <source>
        <dbReference type="SAM" id="Phobius"/>
    </source>
</evidence>
<dbReference type="PANTHER" id="PTHR30606:SF10">
    <property type="entry name" value="PHOSPHATIDYLINOSITOL MANNOSIDE ACYLTRANSFERASE"/>
    <property type="match status" value="1"/>
</dbReference>
<keyword evidence="4" id="KW-0808">Transferase</keyword>
<evidence type="ECO:0008006" key="10">
    <source>
        <dbReference type="Google" id="ProtNLM"/>
    </source>
</evidence>
<protein>
    <recommendedName>
        <fullName evidence="10">Lipid A biosynthesis acyltransferase</fullName>
    </recommendedName>
</protein>
<name>A0A425Y1M8_9BACT</name>
<dbReference type="Pfam" id="PF03279">
    <property type="entry name" value="Lip_A_acyltrans"/>
    <property type="match status" value="1"/>
</dbReference>
<evidence type="ECO:0000256" key="3">
    <source>
        <dbReference type="ARBA" id="ARBA00022519"/>
    </source>
</evidence>
<dbReference type="GO" id="GO:0009247">
    <property type="term" value="P:glycolipid biosynthetic process"/>
    <property type="evidence" value="ECO:0007669"/>
    <property type="project" value="UniProtKB-ARBA"/>
</dbReference>
<dbReference type="GO" id="GO:0016746">
    <property type="term" value="F:acyltransferase activity"/>
    <property type="evidence" value="ECO:0007669"/>
    <property type="project" value="UniProtKB-KW"/>
</dbReference>